<evidence type="ECO:0008006" key="4">
    <source>
        <dbReference type="Google" id="ProtNLM"/>
    </source>
</evidence>
<feature type="chain" id="PRO_5028883019" description="CHRD domain-containing protein" evidence="1">
    <location>
        <begin position="24"/>
        <end position="164"/>
    </location>
</feature>
<keyword evidence="1" id="KW-0732">Signal</keyword>
<protein>
    <recommendedName>
        <fullName evidence="4">CHRD domain-containing protein</fullName>
    </recommendedName>
</protein>
<gene>
    <name evidence="2" type="ORF">H3H32_02515</name>
</gene>
<reference evidence="2 3" key="1">
    <citation type="submission" date="2020-07" db="EMBL/GenBank/DDBJ databases">
        <title>Spirosoma foliorum sp. nov., isolated from the leaves on the Nejang mountain Korea, Republic of.</title>
        <authorList>
            <person name="Ho H."/>
            <person name="Lee Y.-J."/>
            <person name="Nurcahyanto D.-A."/>
            <person name="Kim S.-G."/>
        </authorList>
    </citation>
    <scope>NUCLEOTIDE SEQUENCE [LARGE SCALE GENOMIC DNA]</scope>
    <source>
        <strain evidence="2 3">PL0136</strain>
    </source>
</reference>
<organism evidence="2 3">
    <name type="scientific">Spirosoma foliorum</name>
    <dbReference type="NCBI Taxonomy" id="2710596"/>
    <lineage>
        <taxon>Bacteria</taxon>
        <taxon>Pseudomonadati</taxon>
        <taxon>Bacteroidota</taxon>
        <taxon>Cytophagia</taxon>
        <taxon>Cytophagales</taxon>
        <taxon>Cytophagaceae</taxon>
        <taxon>Spirosoma</taxon>
    </lineage>
</organism>
<keyword evidence="3" id="KW-1185">Reference proteome</keyword>
<dbReference type="EMBL" id="CP059732">
    <property type="protein sequence ID" value="QMW03850.1"/>
    <property type="molecule type" value="Genomic_DNA"/>
</dbReference>
<evidence type="ECO:0000256" key="1">
    <source>
        <dbReference type="SAM" id="SignalP"/>
    </source>
</evidence>
<dbReference type="Proteomes" id="UP000515369">
    <property type="component" value="Chromosome"/>
</dbReference>
<dbReference type="KEGG" id="sfol:H3H32_02515"/>
<name>A0A7G5GYA8_9BACT</name>
<feature type="signal peptide" evidence="1">
    <location>
        <begin position="1"/>
        <end position="23"/>
    </location>
</feature>
<sequence>MKLSLLNPASFWIGLLFFTISSAQSQSLPAEGSNAIFITTSLTDTEAYLAIGKVLTEQSILFSVASDGLLISSQGNSIANNKGVIFTGQLSLQKGVVKLTGSLRELPQADGSKSTKGNLMHAHYQGGTTSLAKAGFSYMDELAKKLKPALRGVIHYKLQKEPMS</sequence>
<accession>A0A7G5GYA8</accession>
<dbReference type="AlphaFoldDB" id="A0A7G5GYA8"/>
<proteinExistence type="predicted"/>
<dbReference type="RefSeq" id="WP_182461107.1">
    <property type="nucleotide sequence ID" value="NZ_CP059732.1"/>
</dbReference>
<evidence type="ECO:0000313" key="2">
    <source>
        <dbReference type="EMBL" id="QMW03850.1"/>
    </source>
</evidence>
<evidence type="ECO:0000313" key="3">
    <source>
        <dbReference type="Proteomes" id="UP000515369"/>
    </source>
</evidence>